<proteinExistence type="predicted"/>
<evidence type="ECO:0000313" key="3">
    <source>
        <dbReference type="EMBL" id="MYM24853.1"/>
    </source>
</evidence>
<evidence type="ECO:0000313" key="4">
    <source>
        <dbReference type="Proteomes" id="UP000479335"/>
    </source>
</evidence>
<dbReference type="AlphaFoldDB" id="A0A6L8KBL2"/>
<evidence type="ECO:0000256" key="1">
    <source>
        <dbReference type="SAM" id="SignalP"/>
    </source>
</evidence>
<feature type="domain" description="Peptidase C39" evidence="2">
    <location>
        <begin position="51"/>
        <end position="181"/>
    </location>
</feature>
<dbReference type="Pfam" id="PF03412">
    <property type="entry name" value="Peptidase_C39"/>
    <property type="match status" value="1"/>
</dbReference>
<comment type="caution">
    <text evidence="3">The sequence shown here is derived from an EMBL/GenBank/DDBJ whole genome shotgun (WGS) entry which is preliminary data.</text>
</comment>
<keyword evidence="4" id="KW-1185">Reference proteome</keyword>
<dbReference type="RefSeq" id="WP_161008320.1">
    <property type="nucleotide sequence ID" value="NZ_WWCN01000013.1"/>
</dbReference>
<feature type="chain" id="PRO_5026728503" evidence="1">
    <location>
        <begin position="23"/>
        <end position="227"/>
    </location>
</feature>
<dbReference type="Proteomes" id="UP000479335">
    <property type="component" value="Unassembled WGS sequence"/>
</dbReference>
<keyword evidence="1" id="KW-0732">Signal</keyword>
<dbReference type="GO" id="GO:0006508">
    <property type="term" value="P:proteolysis"/>
    <property type="evidence" value="ECO:0007669"/>
    <property type="project" value="InterPro"/>
</dbReference>
<organism evidence="3 4">
    <name type="scientific">Duganella flavida</name>
    <dbReference type="NCBI Taxonomy" id="2692175"/>
    <lineage>
        <taxon>Bacteria</taxon>
        <taxon>Pseudomonadati</taxon>
        <taxon>Pseudomonadota</taxon>
        <taxon>Betaproteobacteria</taxon>
        <taxon>Burkholderiales</taxon>
        <taxon>Oxalobacteraceae</taxon>
        <taxon>Telluria group</taxon>
        <taxon>Duganella</taxon>
    </lineage>
</organism>
<sequence>MNALAPVLMVALGAGTPLAAGAADIMGLGNANLRVHVTSLKEARFAATIRQQYDFSCGSAALATLLTYHYGYALTEQQAFEEMFRNGDQQKIRREGFSLLDIKRFLERRDFHADGFELPLEKLRSAGFPAIVLLEENGYHHFVVLKGVDDTRVLIGDPAGGTRAMSRPAFEALWRSKLLFVIHAAPRSAQFNDPNEWRVAPRAMLGSAVSRDSLSTLTMAKNGLGDY</sequence>
<dbReference type="PROSITE" id="PS50990">
    <property type="entry name" value="PEPTIDASE_C39"/>
    <property type="match status" value="1"/>
</dbReference>
<reference evidence="3 4" key="1">
    <citation type="submission" date="2019-12" db="EMBL/GenBank/DDBJ databases">
        <title>Novel species isolated from a subtropical stream in China.</title>
        <authorList>
            <person name="Lu H."/>
        </authorList>
    </citation>
    <scope>NUCLEOTIDE SEQUENCE [LARGE SCALE GENOMIC DNA]</scope>
    <source>
        <strain evidence="3 4">FT135W</strain>
    </source>
</reference>
<dbReference type="GO" id="GO:0008233">
    <property type="term" value="F:peptidase activity"/>
    <property type="evidence" value="ECO:0007669"/>
    <property type="project" value="InterPro"/>
</dbReference>
<evidence type="ECO:0000259" key="2">
    <source>
        <dbReference type="PROSITE" id="PS50990"/>
    </source>
</evidence>
<dbReference type="EMBL" id="WWCN01000013">
    <property type="protein sequence ID" value="MYM24853.1"/>
    <property type="molecule type" value="Genomic_DNA"/>
</dbReference>
<dbReference type="GO" id="GO:0005524">
    <property type="term" value="F:ATP binding"/>
    <property type="evidence" value="ECO:0007669"/>
    <property type="project" value="InterPro"/>
</dbReference>
<feature type="signal peptide" evidence="1">
    <location>
        <begin position="1"/>
        <end position="22"/>
    </location>
</feature>
<dbReference type="CDD" id="cd02423">
    <property type="entry name" value="Peptidase_C39G"/>
    <property type="match status" value="1"/>
</dbReference>
<dbReference type="GO" id="GO:0016020">
    <property type="term" value="C:membrane"/>
    <property type="evidence" value="ECO:0007669"/>
    <property type="project" value="InterPro"/>
</dbReference>
<gene>
    <name evidence="3" type="ORF">GTP46_19655</name>
</gene>
<accession>A0A6L8KBL2</accession>
<name>A0A6L8KBL2_9BURK</name>
<protein>
    <submittedName>
        <fullName evidence="3">Peptidase C39</fullName>
    </submittedName>
</protein>
<dbReference type="Gene3D" id="3.90.70.10">
    <property type="entry name" value="Cysteine proteinases"/>
    <property type="match status" value="1"/>
</dbReference>
<dbReference type="InterPro" id="IPR005074">
    <property type="entry name" value="Peptidase_C39"/>
</dbReference>